<dbReference type="Gene3D" id="3.90.950.10">
    <property type="match status" value="1"/>
</dbReference>
<reference evidence="2" key="2">
    <citation type="submission" date="2023-05" db="EMBL/GenBank/DDBJ databases">
        <authorList>
            <consortium name="Lawrence Berkeley National Laboratory"/>
            <person name="Steindorff A."/>
            <person name="Hensen N."/>
            <person name="Bonometti L."/>
            <person name="Westerberg I."/>
            <person name="Brannstrom I.O."/>
            <person name="Guillou S."/>
            <person name="Cros-Aarteil S."/>
            <person name="Calhoun S."/>
            <person name="Haridas S."/>
            <person name="Kuo A."/>
            <person name="Mondo S."/>
            <person name="Pangilinan J."/>
            <person name="Riley R."/>
            <person name="Labutti K."/>
            <person name="Andreopoulos B."/>
            <person name="Lipzen A."/>
            <person name="Chen C."/>
            <person name="Yanf M."/>
            <person name="Daum C."/>
            <person name="Ng V."/>
            <person name="Clum A."/>
            <person name="Ohm R."/>
            <person name="Martin F."/>
            <person name="Silar P."/>
            <person name="Natvig D."/>
            <person name="Lalanne C."/>
            <person name="Gautier V."/>
            <person name="Ament-Velasquez S.L."/>
            <person name="Kruys A."/>
            <person name="Hutchinson M.I."/>
            <person name="Powell A.J."/>
            <person name="Barry K."/>
            <person name="Miller A.N."/>
            <person name="Grigoriev I.V."/>
            <person name="Debuchy R."/>
            <person name="Gladieux P."/>
            <person name="Thoren M.H."/>
            <person name="Johannesson H."/>
        </authorList>
    </citation>
    <scope>NUCLEOTIDE SEQUENCE</scope>
    <source>
        <strain evidence="2">CBS 141.50</strain>
    </source>
</reference>
<protein>
    <recommendedName>
        <fullName evidence="4">Non-canonical purine NTP phosphatase/PRRC1 domain-containing protein</fullName>
    </recommendedName>
</protein>
<feature type="compositionally biased region" description="Basic and acidic residues" evidence="1">
    <location>
        <begin position="1"/>
        <end position="10"/>
    </location>
</feature>
<feature type="region of interest" description="Disordered" evidence="1">
    <location>
        <begin position="1"/>
        <end position="27"/>
    </location>
</feature>
<evidence type="ECO:0000256" key="1">
    <source>
        <dbReference type="SAM" id="MobiDB-lite"/>
    </source>
</evidence>
<reference evidence="2" key="1">
    <citation type="journal article" date="2023" name="Mol. Phylogenet. Evol.">
        <title>Genome-scale phylogeny and comparative genomics of the fungal order Sordariales.</title>
        <authorList>
            <person name="Hensen N."/>
            <person name="Bonometti L."/>
            <person name="Westerberg I."/>
            <person name="Brannstrom I.O."/>
            <person name="Guillou S."/>
            <person name="Cros-Aarteil S."/>
            <person name="Calhoun S."/>
            <person name="Haridas S."/>
            <person name="Kuo A."/>
            <person name="Mondo S."/>
            <person name="Pangilinan J."/>
            <person name="Riley R."/>
            <person name="LaButti K."/>
            <person name="Andreopoulos B."/>
            <person name="Lipzen A."/>
            <person name="Chen C."/>
            <person name="Yan M."/>
            <person name="Daum C."/>
            <person name="Ng V."/>
            <person name="Clum A."/>
            <person name="Steindorff A."/>
            <person name="Ohm R.A."/>
            <person name="Martin F."/>
            <person name="Silar P."/>
            <person name="Natvig D.O."/>
            <person name="Lalanne C."/>
            <person name="Gautier V."/>
            <person name="Ament-Velasquez S.L."/>
            <person name="Kruys A."/>
            <person name="Hutchinson M.I."/>
            <person name="Powell A.J."/>
            <person name="Barry K."/>
            <person name="Miller A.N."/>
            <person name="Grigoriev I.V."/>
            <person name="Debuchy R."/>
            <person name="Gladieux P."/>
            <person name="Hiltunen Thoren M."/>
            <person name="Johannesson H."/>
        </authorList>
    </citation>
    <scope>NUCLEOTIDE SEQUENCE</scope>
    <source>
        <strain evidence="2">CBS 141.50</strain>
    </source>
</reference>
<name>A0AAN6UX52_9PEZI</name>
<dbReference type="SUPFAM" id="SSF52972">
    <property type="entry name" value="ITPase-like"/>
    <property type="match status" value="1"/>
</dbReference>
<dbReference type="AlphaFoldDB" id="A0AAN6UX52"/>
<evidence type="ECO:0008006" key="4">
    <source>
        <dbReference type="Google" id="ProtNLM"/>
    </source>
</evidence>
<evidence type="ECO:0000313" key="2">
    <source>
        <dbReference type="EMBL" id="KAK4139471.1"/>
    </source>
</evidence>
<dbReference type="Proteomes" id="UP001302676">
    <property type="component" value="Unassembled WGS sequence"/>
</dbReference>
<keyword evidence="3" id="KW-1185">Reference proteome</keyword>
<organism evidence="2 3">
    <name type="scientific">Dichotomopilus funicola</name>
    <dbReference type="NCBI Taxonomy" id="1934379"/>
    <lineage>
        <taxon>Eukaryota</taxon>
        <taxon>Fungi</taxon>
        <taxon>Dikarya</taxon>
        <taxon>Ascomycota</taxon>
        <taxon>Pezizomycotina</taxon>
        <taxon>Sordariomycetes</taxon>
        <taxon>Sordariomycetidae</taxon>
        <taxon>Sordariales</taxon>
        <taxon>Chaetomiaceae</taxon>
        <taxon>Dichotomopilus</taxon>
    </lineage>
</organism>
<gene>
    <name evidence="2" type="ORF">C8A04DRAFT_33027</name>
</gene>
<sequence length="234" mass="25022">MDNLPGRDAKGFQNTETVVPPPDGEPKPMPLFTQYHFPHYGDAVLLIIPTSNEHKTQILLAAFESQKPANVSMHHIVIPAESEVGEQPYDGAGVLGAYNRISNALQALATSPENQAVFTKERIGTVIAASIENYIQAAGVPRAVDYGVVMVHNATTGQTVTGISRGVTVPQAFVARARLDGFEDEDRSHGKVTVGSILAAGVSGLDKADWHAVLAGTSRYDLLKETIDALAIPW</sequence>
<proteinExistence type="predicted"/>
<dbReference type="EMBL" id="MU853661">
    <property type="protein sequence ID" value="KAK4139471.1"/>
    <property type="molecule type" value="Genomic_DNA"/>
</dbReference>
<dbReference type="GeneID" id="87818914"/>
<dbReference type="RefSeq" id="XP_062632842.1">
    <property type="nucleotide sequence ID" value="XM_062782301.1"/>
</dbReference>
<comment type="caution">
    <text evidence="2">The sequence shown here is derived from an EMBL/GenBank/DDBJ whole genome shotgun (WGS) entry which is preliminary data.</text>
</comment>
<evidence type="ECO:0000313" key="3">
    <source>
        <dbReference type="Proteomes" id="UP001302676"/>
    </source>
</evidence>
<accession>A0AAN6UX52</accession>
<dbReference type="InterPro" id="IPR029001">
    <property type="entry name" value="ITPase-like_fam"/>
</dbReference>